<dbReference type="EMBL" id="SLUI01000019">
    <property type="protein sequence ID" value="TCL32958.1"/>
    <property type="molecule type" value="Genomic_DNA"/>
</dbReference>
<keyword evidence="11" id="KW-1185">Reference proteome</keyword>
<keyword evidence="9" id="KW-0732">Signal</keyword>
<dbReference type="PIRSF" id="PIRSF001892">
    <property type="entry name" value="CyaE"/>
    <property type="match status" value="1"/>
</dbReference>
<dbReference type="OrthoDB" id="6395775at2"/>
<dbReference type="GO" id="GO:1990281">
    <property type="term" value="C:efflux pump complex"/>
    <property type="evidence" value="ECO:0007669"/>
    <property type="project" value="TreeGrafter"/>
</dbReference>
<organism evidence="10 11">
    <name type="scientific">Anaerospora hongkongensis</name>
    <dbReference type="NCBI Taxonomy" id="244830"/>
    <lineage>
        <taxon>Bacteria</taxon>
        <taxon>Bacillati</taxon>
        <taxon>Bacillota</taxon>
        <taxon>Negativicutes</taxon>
        <taxon>Selenomonadales</taxon>
        <taxon>Sporomusaceae</taxon>
        <taxon>Anaerospora</taxon>
    </lineage>
</organism>
<evidence type="ECO:0000256" key="7">
    <source>
        <dbReference type="ARBA" id="ARBA00023237"/>
    </source>
</evidence>
<evidence type="ECO:0000313" key="11">
    <source>
        <dbReference type="Proteomes" id="UP000295063"/>
    </source>
</evidence>
<dbReference type="PANTHER" id="PTHR30026:SF20">
    <property type="entry name" value="OUTER MEMBRANE PROTEIN TOLC"/>
    <property type="match status" value="1"/>
</dbReference>
<keyword evidence="6" id="KW-0472">Membrane</keyword>
<evidence type="ECO:0000256" key="9">
    <source>
        <dbReference type="SAM" id="SignalP"/>
    </source>
</evidence>
<gene>
    <name evidence="10" type="ORF">EV210_11933</name>
</gene>
<evidence type="ECO:0000313" key="10">
    <source>
        <dbReference type="EMBL" id="TCL32958.1"/>
    </source>
</evidence>
<evidence type="ECO:0000256" key="2">
    <source>
        <dbReference type="ARBA" id="ARBA00007613"/>
    </source>
</evidence>
<keyword evidence="8" id="KW-0175">Coiled coil</keyword>
<dbReference type="GO" id="GO:0015562">
    <property type="term" value="F:efflux transmembrane transporter activity"/>
    <property type="evidence" value="ECO:0007669"/>
    <property type="project" value="InterPro"/>
</dbReference>
<dbReference type="GO" id="GO:0015288">
    <property type="term" value="F:porin activity"/>
    <property type="evidence" value="ECO:0007669"/>
    <property type="project" value="TreeGrafter"/>
</dbReference>
<dbReference type="InterPro" id="IPR051906">
    <property type="entry name" value="TolC-like"/>
</dbReference>
<feature type="coiled-coil region" evidence="8">
    <location>
        <begin position="342"/>
        <end position="376"/>
    </location>
</feature>
<dbReference type="InterPro" id="IPR028351">
    <property type="entry name" value="CyaE"/>
</dbReference>
<evidence type="ECO:0000256" key="6">
    <source>
        <dbReference type="ARBA" id="ARBA00023136"/>
    </source>
</evidence>
<evidence type="ECO:0000256" key="3">
    <source>
        <dbReference type="ARBA" id="ARBA00022448"/>
    </source>
</evidence>
<reference evidence="10 11" key="1">
    <citation type="submission" date="2019-03" db="EMBL/GenBank/DDBJ databases">
        <title>Genomic Encyclopedia of Type Strains, Phase IV (KMG-IV): sequencing the most valuable type-strain genomes for metagenomic binning, comparative biology and taxonomic classification.</title>
        <authorList>
            <person name="Goeker M."/>
        </authorList>
    </citation>
    <scope>NUCLEOTIDE SEQUENCE [LARGE SCALE GENOMIC DNA]</scope>
    <source>
        <strain evidence="10 11">DSM 15969</strain>
    </source>
</reference>
<dbReference type="Pfam" id="PF02321">
    <property type="entry name" value="OEP"/>
    <property type="match status" value="2"/>
</dbReference>
<name>A0A4R1PSQ3_9FIRM</name>
<protein>
    <submittedName>
        <fullName evidence="10">TolC family type I secretion outer membrane protein</fullName>
    </submittedName>
</protein>
<evidence type="ECO:0000256" key="4">
    <source>
        <dbReference type="ARBA" id="ARBA00022452"/>
    </source>
</evidence>
<keyword evidence="4" id="KW-1134">Transmembrane beta strand</keyword>
<dbReference type="RefSeq" id="WP_132083214.1">
    <property type="nucleotide sequence ID" value="NZ_SLUI01000019.1"/>
</dbReference>
<evidence type="ECO:0000256" key="8">
    <source>
        <dbReference type="SAM" id="Coils"/>
    </source>
</evidence>
<evidence type="ECO:0000256" key="1">
    <source>
        <dbReference type="ARBA" id="ARBA00004442"/>
    </source>
</evidence>
<dbReference type="Gene3D" id="1.20.1600.10">
    <property type="entry name" value="Outer membrane efflux proteins (OEP)"/>
    <property type="match status" value="1"/>
</dbReference>
<feature type="coiled-coil region" evidence="8">
    <location>
        <begin position="188"/>
        <end position="215"/>
    </location>
</feature>
<dbReference type="PANTHER" id="PTHR30026">
    <property type="entry name" value="OUTER MEMBRANE PROTEIN TOLC"/>
    <property type="match status" value="1"/>
</dbReference>
<dbReference type="Proteomes" id="UP000295063">
    <property type="component" value="Unassembled WGS sequence"/>
</dbReference>
<feature type="chain" id="PRO_5020288417" evidence="9">
    <location>
        <begin position="30"/>
        <end position="431"/>
    </location>
</feature>
<feature type="signal peptide" evidence="9">
    <location>
        <begin position="1"/>
        <end position="29"/>
    </location>
</feature>
<keyword evidence="7" id="KW-0998">Cell outer membrane</keyword>
<proteinExistence type="inferred from homology"/>
<keyword evidence="5" id="KW-0812">Transmembrane</keyword>
<dbReference type="InterPro" id="IPR003423">
    <property type="entry name" value="OMP_efflux"/>
</dbReference>
<dbReference type="GO" id="GO:0009279">
    <property type="term" value="C:cell outer membrane"/>
    <property type="evidence" value="ECO:0007669"/>
    <property type="project" value="UniProtKB-SubCell"/>
</dbReference>
<evidence type="ECO:0000256" key="5">
    <source>
        <dbReference type="ARBA" id="ARBA00022692"/>
    </source>
</evidence>
<comment type="caution">
    <text evidence="10">The sequence shown here is derived from an EMBL/GenBank/DDBJ whole genome shotgun (WGS) entry which is preliminary data.</text>
</comment>
<dbReference type="AlphaFoldDB" id="A0A4R1PSQ3"/>
<comment type="subcellular location">
    <subcellularLocation>
        <location evidence="1">Cell outer membrane</location>
    </subcellularLocation>
</comment>
<dbReference type="SUPFAM" id="SSF56954">
    <property type="entry name" value="Outer membrane efflux proteins (OEP)"/>
    <property type="match status" value="1"/>
</dbReference>
<keyword evidence="3" id="KW-0813">Transport</keyword>
<sequence length="431" mass="46461">MIRQRHWKKRLTAALAGGVLILSTAAAWAAPVELTLDEAVNLALQNNSAIKISQSEREEASWAVNEAKTAKKPTINYNFTGSYTDSDVTKATGNKENYDNKIALTLPLYTGGKAEGSIESAKLGLKSADHGIEKAKQQIKLDATTGYFSILQSANLVKVAQESVDGLAAHLKNVQAQYAVGTVAKSDVLRSEVELADAEQKLISARNTLELAIASLNNVIGLPLDSQINPKQAALTYVAYNVTLDGSINYALTNRPEIAQADAGVAVAKQQIKIAGADKKPTIALNGYTDWNDTDMPGTDNDNWGASITASYKLFDSGLAKSKIKQADAGLSKSEEQARQSRDSVQLEVRQAYLNMKEAEKRIETSKVAVDKAEEDFKIAQVRYSAGVGTNLDVIDAQLALTQAKTNHIQALYDYNTSKAKLDKAMGIPVK</sequence>
<accession>A0A4R1PSQ3</accession>
<comment type="similarity">
    <text evidence="2">Belongs to the outer membrane factor (OMF) (TC 1.B.17) family.</text>
</comment>